<comment type="subcellular location">
    <subcellularLocation>
        <location evidence="1">Nucleus</location>
    </subcellularLocation>
</comment>
<comment type="similarity">
    <text evidence="2">Belongs to the RBM5/RBM10 family.</text>
</comment>
<dbReference type="Pfam" id="PF00641">
    <property type="entry name" value="Zn_ribbon_RanBP"/>
    <property type="match status" value="1"/>
</dbReference>
<dbReference type="InterPro" id="IPR012677">
    <property type="entry name" value="Nucleotide-bd_a/b_plait_sf"/>
</dbReference>
<dbReference type="SMART" id="SM00360">
    <property type="entry name" value="RRM"/>
    <property type="match status" value="3"/>
</dbReference>
<evidence type="ECO:0000313" key="25">
    <source>
        <dbReference type="Proteomes" id="UP000700334"/>
    </source>
</evidence>
<dbReference type="GO" id="GO:0005681">
    <property type="term" value="C:spliceosomal complex"/>
    <property type="evidence" value="ECO:0007669"/>
    <property type="project" value="UniProtKB-KW"/>
</dbReference>
<dbReference type="GO" id="GO:0008270">
    <property type="term" value="F:zinc ion binding"/>
    <property type="evidence" value="ECO:0007669"/>
    <property type="project" value="UniProtKB-KW"/>
</dbReference>
<keyword evidence="5" id="KW-0747">Spliceosome</keyword>
<feature type="compositionally biased region" description="Polar residues" evidence="19">
    <location>
        <begin position="1395"/>
        <end position="1406"/>
    </location>
</feature>
<keyword evidence="8" id="KW-0862">Zinc</keyword>
<evidence type="ECO:0000256" key="6">
    <source>
        <dbReference type="ARBA" id="ARBA00022737"/>
    </source>
</evidence>
<comment type="subunit">
    <text evidence="12">Associates with the spliceosome. Component of a large chromatin remodeling complex, at least composed of MYSM1, PCAF, RBM10 and KIF11/TRIP5.</text>
</comment>
<dbReference type="Pfam" id="PF00076">
    <property type="entry name" value="RRM_1"/>
    <property type="match status" value="1"/>
</dbReference>
<keyword evidence="25" id="KW-1185">Reference proteome</keyword>
<feature type="compositionally biased region" description="Basic and acidic residues" evidence="19">
    <location>
        <begin position="222"/>
        <end position="234"/>
    </location>
</feature>
<feature type="coiled-coil region" evidence="18">
    <location>
        <begin position="454"/>
        <end position="481"/>
    </location>
</feature>
<evidence type="ECO:0000256" key="13">
    <source>
        <dbReference type="ARBA" id="ARBA00067853"/>
    </source>
</evidence>
<dbReference type="FunFam" id="3.30.70.330:FF:000304">
    <property type="entry name" value="RNA-binding protein 6 isoform X2"/>
    <property type="match status" value="1"/>
</dbReference>
<feature type="domain" description="C2H2-type" evidence="21">
    <location>
        <begin position="1631"/>
        <end position="1661"/>
    </location>
</feature>
<dbReference type="CDD" id="cd12752">
    <property type="entry name" value="RRM1_RBM5"/>
    <property type="match status" value="1"/>
</dbReference>
<evidence type="ECO:0000256" key="9">
    <source>
        <dbReference type="ARBA" id="ARBA00022884"/>
    </source>
</evidence>
<dbReference type="Proteomes" id="UP000700334">
    <property type="component" value="Unassembled WGS sequence"/>
</dbReference>
<dbReference type="InterPro" id="IPR034125">
    <property type="entry name" value="RBM6_RRM2"/>
</dbReference>
<evidence type="ECO:0000259" key="22">
    <source>
        <dbReference type="PROSITE" id="PS50174"/>
    </source>
</evidence>
<dbReference type="PANTHER" id="PTHR13948:SF21">
    <property type="entry name" value="RNA-BINDING PROTEIN 5"/>
    <property type="match status" value="1"/>
</dbReference>
<dbReference type="PROSITE" id="PS50157">
    <property type="entry name" value="ZINC_FINGER_C2H2_2"/>
    <property type="match status" value="2"/>
</dbReference>
<dbReference type="CDD" id="cd12563">
    <property type="entry name" value="RRM2_RBM6"/>
    <property type="match status" value="1"/>
</dbReference>
<dbReference type="InterPro" id="IPR001876">
    <property type="entry name" value="Znf_RanBP2"/>
</dbReference>
<dbReference type="PROSITE" id="PS50199">
    <property type="entry name" value="ZF_RANBP2_2"/>
    <property type="match status" value="1"/>
</dbReference>
<feature type="region of interest" description="Disordered" evidence="19">
    <location>
        <begin position="53"/>
        <end position="133"/>
    </location>
</feature>
<dbReference type="SMART" id="SM00443">
    <property type="entry name" value="G_patch"/>
    <property type="match status" value="2"/>
</dbReference>
<evidence type="ECO:0000256" key="7">
    <source>
        <dbReference type="ARBA" id="ARBA00022771"/>
    </source>
</evidence>
<evidence type="ECO:0000259" key="20">
    <source>
        <dbReference type="PROSITE" id="PS50102"/>
    </source>
</evidence>
<comment type="function">
    <text evidence="15">Binds to ssRNA containing the consensus sequence 5'-AGGUAA-3'. May be involved in post-transcriptional processing, most probably in mRNA splicing. Binds to RNA homopolymers, with a preference for poly(G) and poly(U) and little for poly(A). May bind to specific miRNA hairpins.</text>
</comment>
<evidence type="ECO:0000256" key="19">
    <source>
        <dbReference type="SAM" id="MobiDB-lite"/>
    </source>
</evidence>
<feature type="region of interest" description="Disordered" evidence="19">
    <location>
        <begin position="1491"/>
        <end position="1522"/>
    </location>
</feature>
<keyword evidence="7 17" id="KW-0863">Zinc-finger</keyword>
<evidence type="ECO:0000256" key="15">
    <source>
        <dbReference type="ARBA" id="ARBA00093437"/>
    </source>
</evidence>
<feature type="region of interest" description="Disordered" evidence="19">
    <location>
        <begin position="553"/>
        <end position="582"/>
    </location>
</feature>
<evidence type="ECO:0000256" key="1">
    <source>
        <dbReference type="ARBA" id="ARBA00004123"/>
    </source>
</evidence>
<dbReference type="PROSITE" id="PS01358">
    <property type="entry name" value="ZF_RANBP2_1"/>
    <property type="match status" value="1"/>
</dbReference>
<dbReference type="InterPro" id="IPR035979">
    <property type="entry name" value="RBD_domain_sf"/>
</dbReference>
<dbReference type="InterPro" id="IPR041591">
    <property type="entry name" value="OCRE"/>
</dbReference>
<dbReference type="Gene3D" id="4.10.1060.10">
    <property type="entry name" value="Zinc finger, RanBP2-type"/>
    <property type="match status" value="1"/>
</dbReference>
<dbReference type="GO" id="GO:0000398">
    <property type="term" value="P:mRNA splicing, via spliceosome"/>
    <property type="evidence" value="ECO:0007669"/>
    <property type="project" value="TreeGrafter"/>
</dbReference>
<dbReference type="FunFam" id="3.30.70.330:FF:000110">
    <property type="entry name" value="RNA-binding protein 10 isoform X1"/>
    <property type="match status" value="1"/>
</dbReference>
<feature type="compositionally biased region" description="Polar residues" evidence="19">
    <location>
        <begin position="249"/>
        <end position="268"/>
    </location>
</feature>
<keyword evidence="6" id="KW-0677">Repeat</keyword>
<dbReference type="SMART" id="SM00547">
    <property type="entry name" value="ZnF_RBZ"/>
    <property type="match status" value="1"/>
</dbReference>
<evidence type="ECO:0000259" key="23">
    <source>
        <dbReference type="PROSITE" id="PS50199"/>
    </source>
</evidence>
<feature type="compositionally biased region" description="Basic and acidic residues" evidence="19">
    <location>
        <begin position="78"/>
        <end position="133"/>
    </location>
</feature>
<keyword evidence="11" id="KW-0539">Nucleus</keyword>
<evidence type="ECO:0000256" key="10">
    <source>
        <dbReference type="ARBA" id="ARBA00023187"/>
    </source>
</evidence>
<sequence length="1799" mass="203508">GTLMIHDKEVTLEYVPSLDFWYCKQCKASIGGQRSSCSFCKCPREVTEAKQELVTYPQPQKTSIPAPSEKQPSQPPRSADKEPELKKREEGQEPRLGHQKREAERYLPPRREGPTFRRDREKEPWSGDTRQDGESKTIMLKRIYRSTPPEVIVEVLEPYVHLTTANVRIIKNRTGPMGHTYGFIDLDSHAEALRVVKILQNLDPPFSIDGKMVAVNLATGKRRNDSGDHSDHMHYYQGKKYFRDRRGGSRNSDWSSDTNRQGQQSSSDCYIYDSATGYYYDPLAETYYDPNTQQEVYVPQDPGSPEEEEIKEKKPTSQGKSSSKKEMSKRDGKEKKDKGVTKENTSEETTTPEDVFKKPLPPTVKKEESPPPPKVVNPLIGLLGEYGGDSDYEEEEEEEQTPPPQPRATQPQQREELTKKENEEDKLTDWNKLACLLCRRQFSNKEVLIKHQQLSDLHKQNLEIHRKIKQSEQELAYLERREREGRFKERGNDRREKLQSFDSPERKRSKYSRETESDRRPVGKEVIDNSGKGSCVQQATGWRKGAGLGYGHPGLASAEETEGRMRGPNVGAPGRTSKRQSNETYRDAVRRVMFARNFYFYFHVLNYQKRFQYQSLNALILKDKPWLAMVRTFFQEKRFFFKERKILNEYFLKDILPGKRFFSVFEPCSWFGVFSHSHILERFITQKESTALAQPSTFADWTPSHEAGGGGGGDGPEVLRRPSAKAPFCEAAVPCWRFWGIKPLLLLLGSLLGVSAAATRNDRRFLMLDQALWNLPITRGPWSISLNRAAPGAKLPEASGGRAPPLHQHCQLSEGVLPPASFGFSVCPYRRASPTPQSGRLSLGRHRPAAALESTCTAKVICGLGTSGGVGGGRGRDSAGRKRKLDVQVGHAGRVAAISAATSHGVDRLALYMVGFVTEELNLVEGCICLIEKLRISRFVVNGVDFNQLSVRLVKGFKFFVRNFLISCCSLVSRTERSGRYGSIIDRDDRDERDSRSRRRDSDYKRSSDDRRGDRYDDYRDYDSPERERERRNSDRSEDGYHSDGDYGEHDYRHDLSDERESKTIMLRGLPITITESDIREMMESFEGPQPADVRLMKRKTGVSRGFAFVEFYHLQDATSWMEANQKKLVIQGKHIAMHYSNPRPKFEDWLCNKCCLNNFRKRLKCFRCGADKFDSEQEVPPGTTESVQSVDYYCDTIILRNIAPHTVVDSIMTALSPYASLAVNNIRLIKDKQTQQNRGFAFVQLSSAMDASQLLQILQSLHPPLKIDGKTIGVDFAKSARKDLVLPDGNRVSAFSVASTAIAAAQWSSTQSQSGEGGSVDYSYLQPGQDGYGQYAQVGRFDQHLISGLQGVSENSNYNDYQQFYQQQTGGLESDASSVAGTAVTTTSAAVVSQSPQLYNQTSNPPGSPTEEAQPSTSTSTQAPAASPTGVVPGTKYAVPDTSTYQYDESSGYYYDPTTGLYYDPNSQYYYNSLTQQYLYWDGEKETYVPAAESSSHQQTGLPPAKEGKEKKEKPKSKTAQQIAKDMERWAKSLNKQKENFKNSFQPVNSLREEERRESAAADAGFALFEKKGALSERQQLIPELVRNGDEENPLKRGLVAAYSGDSDNEEELVERLESEEEKLADWKKMACLLCRRQFPNRDALVRHQQLSDLHKQNMDIYRRSRLSEQELEALELREREMKYRDRAAERREKYGIPEPPEPKRKKQFDAGTVNYEQPTKDGIDHSNIGNKMLQAMGWREGSGLGRKCQGITAPIEAQVRLKGAGLGAKGSAYGLSGADSYKDAVRKAMFARFTEME</sequence>
<dbReference type="PANTHER" id="PTHR13948">
    <property type="entry name" value="RNA-BINDING PROTEIN"/>
    <property type="match status" value="1"/>
</dbReference>
<evidence type="ECO:0000256" key="8">
    <source>
        <dbReference type="ARBA" id="ARBA00022833"/>
    </source>
</evidence>
<dbReference type="InterPro" id="IPR034993">
    <property type="entry name" value="RBM5_RRM2"/>
</dbReference>
<evidence type="ECO:0000256" key="3">
    <source>
        <dbReference type="ARBA" id="ARBA00022664"/>
    </source>
</evidence>
<dbReference type="SUPFAM" id="SSF54928">
    <property type="entry name" value="RNA-binding domain, RBD"/>
    <property type="match status" value="3"/>
</dbReference>
<protein>
    <recommendedName>
        <fullName evidence="13">RNA-binding protein 10</fullName>
    </recommendedName>
    <alternativeName>
        <fullName evidence="14">RNA-binding motif protein 10</fullName>
    </alternativeName>
</protein>
<feature type="domain" description="RRM" evidence="20">
    <location>
        <begin position="1196"/>
        <end position="1280"/>
    </location>
</feature>
<reference evidence="24" key="1">
    <citation type="journal article" date="2021" name="Evol. Appl.">
        <title>The genome of the Pyrenean desman and the effects of bottlenecks and inbreeding on the genomic landscape of an endangered species.</title>
        <authorList>
            <person name="Escoda L."/>
            <person name="Castresana J."/>
        </authorList>
    </citation>
    <scope>NUCLEOTIDE SEQUENCE</scope>
    <source>
        <strain evidence="24">IBE-C5619</strain>
    </source>
</reference>
<feature type="compositionally biased region" description="Basic and acidic residues" evidence="19">
    <location>
        <begin position="323"/>
        <end position="345"/>
    </location>
</feature>
<feature type="region of interest" description="Disordered" evidence="19">
    <location>
        <begin position="985"/>
        <end position="1055"/>
    </location>
</feature>
<evidence type="ECO:0000256" key="11">
    <source>
        <dbReference type="ARBA" id="ARBA00023242"/>
    </source>
</evidence>
<dbReference type="InterPro" id="IPR034991">
    <property type="entry name" value="RBM5_RRM1"/>
</dbReference>
<dbReference type="InterPro" id="IPR000504">
    <property type="entry name" value="RRM_dom"/>
</dbReference>
<feature type="non-terminal residue" evidence="24">
    <location>
        <position position="1799"/>
    </location>
</feature>
<evidence type="ECO:0000256" key="4">
    <source>
        <dbReference type="ARBA" id="ARBA00022723"/>
    </source>
</evidence>
<feature type="region of interest" description="Disordered" evidence="19">
    <location>
        <begin position="221"/>
        <end position="268"/>
    </location>
</feature>
<evidence type="ECO:0000256" key="16">
    <source>
        <dbReference type="PROSITE-ProRule" id="PRU00176"/>
    </source>
</evidence>
<dbReference type="FunFam" id="3.30.70.330:FF:000114">
    <property type="entry name" value="RNA-binding protein 10 isoform X1"/>
    <property type="match status" value="1"/>
</dbReference>
<feature type="compositionally biased region" description="Basic and acidic residues" evidence="19">
    <location>
        <begin position="413"/>
        <end position="424"/>
    </location>
</feature>
<proteinExistence type="inferred from homology"/>
<dbReference type="GO" id="GO:0003723">
    <property type="term" value="F:RNA binding"/>
    <property type="evidence" value="ECO:0007669"/>
    <property type="project" value="UniProtKB-UniRule"/>
</dbReference>
<feature type="domain" description="G-patch" evidence="22">
    <location>
        <begin position="529"/>
        <end position="575"/>
    </location>
</feature>
<dbReference type="OrthoDB" id="29221at2759"/>
<feature type="coiled-coil region" evidence="18">
    <location>
        <begin position="1601"/>
        <end position="1631"/>
    </location>
</feature>
<accession>A0A8J6ATL3</accession>
<gene>
    <name evidence="24" type="ORF">J0S82_002069</name>
</gene>
<evidence type="ECO:0000259" key="21">
    <source>
        <dbReference type="PROSITE" id="PS50157"/>
    </source>
</evidence>
<feature type="region of interest" description="Disordered" evidence="19">
    <location>
        <begin position="1395"/>
        <end position="1452"/>
    </location>
</feature>
<comment type="caution">
    <text evidence="24">The sequence shown here is derived from an EMBL/GenBank/DDBJ whole genome shotgun (WGS) entry which is preliminary data.</text>
</comment>
<evidence type="ECO:0000256" key="18">
    <source>
        <dbReference type="SAM" id="Coils"/>
    </source>
</evidence>
<evidence type="ECO:0000256" key="2">
    <source>
        <dbReference type="ARBA" id="ARBA00009144"/>
    </source>
</evidence>
<dbReference type="CDD" id="cd12755">
    <property type="entry name" value="RRM2_RBM5"/>
    <property type="match status" value="1"/>
</dbReference>
<organism evidence="24 25">
    <name type="scientific">Galemys pyrenaicus</name>
    <name type="common">Iberian desman</name>
    <name type="synonym">Pyrenean desman</name>
    <dbReference type="NCBI Taxonomy" id="202257"/>
    <lineage>
        <taxon>Eukaryota</taxon>
        <taxon>Metazoa</taxon>
        <taxon>Chordata</taxon>
        <taxon>Craniata</taxon>
        <taxon>Vertebrata</taxon>
        <taxon>Euteleostomi</taxon>
        <taxon>Mammalia</taxon>
        <taxon>Eutheria</taxon>
        <taxon>Laurasiatheria</taxon>
        <taxon>Eulipotyphla</taxon>
        <taxon>Talpidae</taxon>
        <taxon>Galemys</taxon>
    </lineage>
</organism>
<dbReference type="PROSITE" id="PS50102">
    <property type="entry name" value="RRM"/>
    <property type="match status" value="2"/>
</dbReference>
<name>A0A8J6ATL3_GALPY</name>
<dbReference type="Pfam" id="PF01585">
    <property type="entry name" value="G-patch"/>
    <property type="match status" value="2"/>
</dbReference>
<dbReference type="InterPro" id="IPR013087">
    <property type="entry name" value="Znf_C2H2_type"/>
</dbReference>
<dbReference type="Pfam" id="PF17780">
    <property type="entry name" value="OCRE"/>
    <property type="match status" value="2"/>
</dbReference>
<feature type="region of interest" description="Disordered" evidence="19">
    <location>
        <begin position="487"/>
        <end position="535"/>
    </location>
</feature>
<keyword evidence="3" id="KW-0507">mRNA processing</keyword>
<dbReference type="CDD" id="cd16168">
    <property type="entry name" value="OCRE_RBM5"/>
    <property type="match status" value="1"/>
</dbReference>
<feature type="domain" description="RanBP2-type" evidence="23">
    <location>
        <begin position="1146"/>
        <end position="1175"/>
    </location>
</feature>
<dbReference type="EMBL" id="JAGFMF010011397">
    <property type="protein sequence ID" value="KAG8523967.1"/>
    <property type="molecule type" value="Genomic_DNA"/>
</dbReference>
<feature type="region of interest" description="Disordered" evidence="19">
    <location>
        <begin position="295"/>
        <end position="424"/>
    </location>
</feature>
<evidence type="ECO:0000256" key="17">
    <source>
        <dbReference type="PROSITE-ProRule" id="PRU00322"/>
    </source>
</evidence>
<feature type="domain" description="C2H2-type" evidence="21">
    <location>
        <begin position="433"/>
        <end position="463"/>
    </location>
</feature>
<keyword evidence="18" id="KW-0175">Coiled coil</keyword>
<feature type="compositionally biased region" description="Low complexity" evidence="19">
    <location>
        <begin position="1410"/>
        <end position="1430"/>
    </location>
</feature>
<evidence type="ECO:0000256" key="5">
    <source>
        <dbReference type="ARBA" id="ARBA00022728"/>
    </source>
</evidence>
<dbReference type="SMART" id="SM00355">
    <property type="entry name" value="ZnF_C2H2"/>
    <property type="match status" value="2"/>
</dbReference>
<keyword evidence="10" id="KW-0508">mRNA splicing</keyword>
<feature type="compositionally biased region" description="Acidic residues" evidence="19">
    <location>
        <begin position="388"/>
        <end position="400"/>
    </location>
</feature>
<dbReference type="Gene3D" id="3.30.70.330">
    <property type="match status" value="3"/>
</dbReference>
<dbReference type="PROSITE" id="PS50174">
    <property type="entry name" value="G_PATCH"/>
    <property type="match status" value="2"/>
</dbReference>
<keyword evidence="4" id="KW-0479">Metal-binding</keyword>
<evidence type="ECO:0000256" key="12">
    <source>
        <dbReference type="ARBA" id="ARBA00065703"/>
    </source>
</evidence>
<feature type="compositionally biased region" description="Basic and acidic residues" evidence="19">
    <location>
        <begin position="487"/>
        <end position="527"/>
    </location>
</feature>
<feature type="domain" description="G-patch" evidence="22">
    <location>
        <begin position="1727"/>
        <end position="1773"/>
    </location>
</feature>
<evidence type="ECO:0000256" key="14">
    <source>
        <dbReference type="ARBA" id="ARBA00075688"/>
    </source>
</evidence>
<evidence type="ECO:0000313" key="24">
    <source>
        <dbReference type="EMBL" id="KAG8523967.1"/>
    </source>
</evidence>
<feature type="domain" description="RRM" evidence="20">
    <location>
        <begin position="1063"/>
        <end position="1143"/>
    </location>
</feature>
<dbReference type="InterPro" id="IPR000467">
    <property type="entry name" value="G_patch_dom"/>
</dbReference>
<keyword evidence="9 16" id="KW-0694">RNA-binding</keyword>